<dbReference type="PANTHER" id="PTHR48075:SF7">
    <property type="entry name" value="3-HYDROXYACYL-COA DEHYDROGENASE-RELATED"/>
    <property type="match status" value="1"/>
</dbReference>
<dbReference type="CDD" id="cd06558">
    <property type="entry name" value="crotonase-like"/>
    <property type="match status" value="1"/>
</dbReference>
<keyword evidence="2" id="KW-0276">Fatty acid metabolism</keyword>
<dbReference type="SUPFAM" id="SSF52096">
    <property type="entry name" value="ClpP/crotonase"/>
    <property type="match status" value="1"/>
</dbReference>
<sequence length="796" mass="85780">MDKLIVKQVAVLGAGVMGAQIAAHFANAGISVLLYDLTAKDGDRSGAAARAVANLARLQPPPLAEAARVGLIQPANYDNDLPSLENCDLVLEAIAERLDWKLDLYRRVVPHLPAHAVFATNTSGLSINTLADALPEPLRRRFCGVHFFNPPRYMRLVELIAARNTDAAVLDGLESWLTTRLGKGVVRALDTPNFIGNRIGIFAMLAALHHAEAMGLAPDEVDAITGPAIGRPKSATYRTADVIGLDTFAHVVATMDQHLPDDPWHRYFRLPAWMQDLIRQGALGQKTGAGVYRKEGRVIQVLDAGTGKYRDGAGRMSAALAEILKLEDPAARMRALRDSSDKQANFLWNVFRDIFHYSAYHLAEIAHCARDLDLTLRWGFAWSQGPFETWQQSDWQATAQAIAADVAAGRALADAPLPGWVLETSRRGVHQAEGSYGAGDGRLHPRSALPVYRRQCFPERLAGESAASGRTVHWENEGVSLWALDGLDARIAVVSFKSHMHAVGEEVLDGLLQAISRAEQDFDGLVLWHPAPFSVGANLKQLLAAAQDGQFEAVDGILQRFQQVSLALQYAQVPVVAAVEGMALGGGCEFAVHAARRVLALETSIGLVETGVGLIPAGGGCVYVAQRAALLAATADATGTILPHLRPLFQNVAQARTSRSAWDAQALGYARHGDTVLFHPAELLYSGIRAARGLAESGYAPPPRYAVIPVAGQAGLDMLETELSVQREAGRISKHDYRVALGAATVLCGGQPDSGTQARVAQMLAAERRVFIELLRTPETQARIAHTLKTGKPLRN</sequence>
<evidence type="ECO:0000313" key="10">
    <source>
        <dbReference type="EMBL" id="KKO72964.1"/>
    </source>
</evidence>
<dbReference type="Proteomes" id="UP000078084">
    <property type="component" value="Unassembled WGS sequence"/>
</dbReference>
<feature type="domain" description="3-hydroxyacyl-CoA dehydrogenase NAD binding" evidence="9">
    <location>
        <begin position="8"/>
        <end position="189"/>
    </location>
</feature>
<evidence type="ECO:0000256" key="5">
    <source>
        <dbReference type="ARBA" id="ARBA00023027"/>
    </source>
</evidence>
<dbReference type="GO" id="GO:0006635">
    <property type="term" value="P:fatty acid beta-oxidation"/>
    <property type="evidence" value="ECO:0007669"/>
    <property type="project" value="UniProtKB-UniPathway"/>
</dbReference>
<evidence type="ECO:0000256" key="1">
    <source>
        <dbReference type="ARBA" id="ARBA00005005"/>
    </source>
</evidence>
<evidence type="ECO:0000256" key="7">
    <source>
        <dbReference type="ARBA" id="ARBA00049556"/>
    </source>
</evidence>
<dbReference type="SUPFAM" id="SSF48179">
    <property type="entry name" value="6-phosphogluconate dehydrogenase C-terminal domain-like"/>
    <property type="match status" value="2"/>
</dbReference>
<dbReference type="InterPro" id="IPR006176">
    <property type="entry name" value="3-OHacyl-CoA_DH_NAD-bd"/>
</dbReference>
<keyword evidence="5" id="KW-0520">NAD</keyword>
<dbReference type="Gene3D" id="3.90.226.10">
    <property type="entry name" value="2-enoyl-CoA Hydratase, Chain A, domain 1"/>
    <property type="match status" value="1"/>
</dbReference>
<evidence type="ECO:0000256" key="2">
    <source>
        <dbReference type="ARBA" id="ARBA00022832"/>
    </source>
</evidence>
<keyword evidence="3" id="KW-0442">Lipid degradation</keyword>
<evidence type="ECO:0000256" key="6">
    <source>
        <dbReference type="ARBA" id="ARBA00023098"/>
    </source>
</evidence>
<dbReference type="Pfam" id="PF00725">
    <property type="entry name" value="3HCDH"/>
    <property type="match status" value="1"/>
</dbReference>
<evidence type="ECO:0000313" key="11">
    <source>
        <dbReference type="Proteomes" id="UP000078084"/>
    </source>
</evidence>
<organism evidence="10 11">
    <name type="scientific">Kerstersia gyiorum</name>
    <dbReference type="NCBI Taxonomy" id="206506"/>
    <lineage>
        <taxon>Bacteria</taxon>
        <taxon>Pseudomonadati</taxon>
        <taxon>Pseudomonadota</taxon>
        <taxon>Betaproteobacteria</taxon>
        <taxon>Burkholderiales</taxon>
        <taxon>Alcaligenaceae</taxon>
        <taxon>Kerstersia</taxon>
    </lineage>
</organism>
<dbReference type="EMBL" id="LBNE01000001">
    <property type="protein sequence ID" value="KKO72964.1"/>
    <property type="molecule type" value="Genomic_DNA"/>
</dbReference>
<comment type="catalytic activity">
    <reaction evidence="7">
        <text>a (3S)-3-hydroxyacyl-CoA + NAD(+) = a 3-oxoacyl-CoA + NADH + H(+)</text>
        <dbReference type="Rhea" id="RHEA:22432"/>
        <dbReference type="ChEBI" id="CHEBI:15378"/>
        <dbReference type="ChEBI" id="CHEBI:57318"/>
        <dbReference type="ChEBI" id="CHEBI:57540"/>
        <dbReference type="ChEBI" id="CHEBI:57945"/>
        <dbReference type="ChEBI" id="CHEBI:90726"/>
        <dbReference type="EC" id="1.1.1.35"/>
    </reaction>
</comment>
<dbReference type="Gene3D" id="1.10.1040.50">
    <property type="match status" value="1"/>
</dbReference>
<name>A0A171KVP7_9BURK</name>
<dbReference type="InterPro" id="IPR006108">
    <property type="entry name" value="3HC_DH_C"/>
</dbReference>
<gene>
    <name evidence="10" type="ORF">AAV32_01145</name>
</gene>
<evidence type="ECO:0000259" key="9">
    <source>
        <dbReference type="Pfam" id="PF02737"/>
    </source>
</evidence>
<dbReference type="PANTHER" id="PTHR48075">
    <property type="entry name" value="3-HYDROXYACYL-COA DEHYDROGENASE FAMILY PROTEIN"/>
    <property type="match status" value="1"/>
</dbReference>
<keyword evidence="11" id="KW-1185">Reference proteome</keyword>
<protein>
    <submittedName>
        <fullName evidence="10">3-hydroxyacyl-CoA dehydrogenase</fullName>
    </submittedName>
</protein>
<dbReference type="PATRIC" id="fig|206506.3.peg.266"/>
<evidence type="ECO:0000259" key="8">
    <source>
        <dbReference type="Pfam" id="PF00725"/>
    </source>
</evidence>
<dbReference type="AlphaFoldDB" id="A0A171KVP7"/>
<keyword evidence="4" id="KW-0560">Oxidoreductase</keyword>
<dbReference type="RefSeq" id="WP_068366665.1">
    <property type="nucleotide sequence ID" value="NZ_LBNE01000001.1"/>
</dbReference>
<comment type="pathway">
    <text evidence="1">Lipid metabolism; fatty acid beta-oxidation.</text>
</comment>
<dbReference type="UniPathway" id="UPA00659"/>
<evidence type="ECO:0000256" key="4">
    <source>
        <dbReference type="ARBA" id="ARBA00023002"/>
    </source>
</evidence>
<dbReference type="Pfam" id="PF00378">
    <property type="entry name" value="ECH_1"/>
    <property type="match status" value="1"/>
</dbReference>
<accession>A0A171KVP7</accession>
<feature type="domain" description="3-hydroxyacyl-CoA dehydrogenase C-terminal" evidence="8">
    <location>
        <begin position="194"/>
        <end position="293"/>
    </location>
</feature>
<dbReference type="SUPFAM" id="SSF51735">
    <property type="entry name" value="NAD(P)-binding Rossmann-fold domains"/>
    <property type="match status" value="1"/>
</dbReference>
<dbReference type="STRING" id="206506.AAV32_01145"/>
<dbReference type="GO" id="GO:0070403">
    <property type="term" value="F:NAD+ binding"/>
    <property type="evidence" value="ECO:0007669"/>
    <property type="project" value="InterPro"/>
</dbReference>
<proteinExistence type="predicted"/>
<comment type="caution">
    <text evidence="10">The sequence shown here is derived from an EMBL/GenBank/DDBJ whole genome shotgun (WGS) entry which is preliminary data.</text>
</comment>
<dbReference type="Pfam" id="PF02737">
    <property type="entry name" value="3HCDH_N"/>
    <property type="match status" value="1"/>
</dbReference>
<keyword evidence="6" id="KW-0443">Lipid metabolism</keyword>
<dbReference type="InterPro" id="IPR029045">
    <property type="entry name" value="ClpP/crotonase-like_dom_sf"/>
</dbReference>
<dbReference type="InterPro" id="IPR036291">
    <property type="entry name" value="NAD(P)-bd_dom_sf"/>
</dbReference>
<dbReference type="InterPro" id="IPR001753">
    <property type="entry name" value="Enoyl-CoA_hydra/iso"/>
</dbReference>
<dbReference type="GO" id="GO:0003857">
    <property type="term" value="F:(3S)-3-hydroxyacyl-CoA dehydrogenase (NAD+) activity"/>
    <property type="evidence" value="ECO:0007669"/>
    <property type="project" value="UniProtKB-EC"/>
</dbReference>
<reference evidence="10 11" key="1">
    <citation type="submission" date="2015-04" db="EMBL/GenBank/DDBJ databases">
        <title>Genome sequence of Kerstersia gyiorum CG1.</title>
        <authorList>
            <person name="Greninger A.L."/>
            <person name="Kozyreva V."/>
            <person name="Chaturvedi V."/>
        </authorList>
    </citation>
    <scope>NUCLEOTIDE SEQUENCE [LARGE SCALE GENOMIC DNA]</scope>
    <source>
        <strain evidence="10 11">CG1</strain>
    </source>
</reference>
<dbReference type="InterPro" id="IPR008927">
    <property type="entry name" value="6-PGluconate_DH-like_C_sf"/>
</dbReference>
<evidence type="ECO:0000256" key="3">
    <source>
        <dbReference type="ARBA" id="ARBA00022963"/>
    </source>
</evidence>
<dbReference type="Gene3D" id="3.40.50.720">
    <property type="entry name" value="NAD(P)-binding Rossmann-like Domain"/>
    <property type="match status" value="1"/>
</dbReference>